<evidence type="ECO:0000256" key="5">
    <source>
        <dbReference type="ARBA" id="ARBA00023163"/>
    </source>
</evidence>
<reference evidence="10 11" key="1">
    <citation type="submission" date="2021-04" db="EMBL/GenBank/DDBJ databases">
        <title>Chitinophaga sp. nov., isolated from the rhizosphere soil.</title>
        <authorList>
            <person name="He S."/>
        </authorList>
    </citation>
    <scope>NUCLEOTIDE SEQUENCE [LARGE SCALE GENOMIC DNA]</scope>
    <source>
        <strain evidence="10 11">2R12</strain>
    </source>
</reference>
<keyword evidence="11" id="KW-1185">Reference proteome</keyword>
<sequence>MKVLIVEDNKELASGISDYLNGEKYICELAYTFEVAREKLSLFTYDCILLDIMLPDGNGLELLKYIRQENINSGILIISAKDALDDKVNGLEGGADDYVTKPFHLPELHARLRAIYRRKKLEGNNLVIFNEIVLNTDTVEATVNNTLLEVTRKEFDLLLYFVVNKNRVLSRQSIAAHLWGDYTDNLANFDFVYQHVKNLRKKISAVEGIDYIETVYGLGYKFNTSKT</sequence>
<keyword evidence="1 6" id="KW-0597">Phosphoprotein</keyword>
<dbReference type="InterPro" id="IPR001789">
    <property type="entry name" value="Sig_transdc_resp-reg_receiver"/>
</dbReference>
<name>A0ABS5J6V7_9BACT</name>
<dbReference type="SMART" id="SM00448">
    <property type="entry name" value="REC"/>
    <property type="match status" value="1"/>
</dbReference>
<feature type="domain" description="Response regulatory" evidence="8">
    <location>
        <begin position="2"/>
        <end position="116"/>
    </location>
</feature>
<protein>
    <submittedName>
        <fullName evidence="10">Response regulator transcription factor</fullName>
    </submittedName>
</protein>
<dbReference type="Gene3D" id="3.40.50.2300">
    <property type="match status" value="1"/>
</dbReference>
<evidence type="ECO:0000256" key="6">
    <source>
        <dbReference type="PROSITE-ProRule" id="PRU00169"/>
    </source>
</evidence>
<keyword evidence="3" id="KW-0805">Transcription regulation</keyword>
<evidence type="ECO:0000256" key="2">
    <source>
        <dbReference type="ARBA" id="ARBA00023012"/>
    </source>
</evidence>
<dbReference type="PANTHER" id="PTHR48111:SF22">
    <property type="entry name" value="REGULATOR OF RPOS"/>
    <property type="match status" value="1"/>
</dbReference>
<feature type="domain" description="OmpR/PhoB-type" evidence="9">
    <location>
        <begin position="124"/>
        <end position="224"/>
    </location>
</feature>
<dbReference type="InterPro" id="IPR001867">
    <property type="entry name" value="OmpR/PhoB-type_DNA-bd"/>
</dbReference>
<accession>A0ABS5J6V7</accession>
<feature type="modified residue" description="4-aspartylphosphate" evidence="6">
    <location>
        <position position="51"/>
    </location>
</feature>
<keyword evidence="2" id="KW-0902">Two-component regulatory system</keyword>
<dbReference type="Proteomes" id="UP000676386">
    <property type="component" value="Unassembled WGS sequence"/>
</dbReference>
<comment type="caution">
    <text evidence="10">The sequence shown here is derived from an EMBL/GenBank/DDBJ whole genome shotgun (WGS) entry which is preliminary data.</text>
</comment>
<dbReference type="RefSeq" id="WP_211976079.1">
    <property type="nucleotide sequence ID" value="NZ_CBFHAM010000025.1"/>
</dbReference>
<evidence type="ECO:0000256" key="3">
    <source>
        <dbReference type="ARBA" id="ARBA00023015"/>
    </source>
</evidence>
<dbReference type="PANTHER" id="PTHR48111">
    <property type="entry name" value="REGULATOR OF RPOS"/>
    <property type="match status" value="1"/>
</dbReference>
<dbReference type="CDD" id="cd17624">
    <property type="entry name" value="REC_OmpR_PmrA-like"/>
    <property type="match status" value="1"/>
</dbReference>
<dbReference type="InterPro" id="IPR036388">
    <property type="entry name" value="WH-like_DNA-bd_sf"/>
</dbReference>
<dbReference type="PROSITE" id="PS51755">
    <property type="entry name" value="OMPR_PHOB"/>
    <property type="match status" value="1"/>
</dbReference>
<dbReference type="PROSITE" id="PS50110">
    <property type="entry name" value="RESPONSE_REGULATORY"/>
    <property type="match status" value="1"/>
</dbReference>
<evidence type="ECO:0000313" key="11">
    <source>
        <dbReference type="Proteomes" id="UP000676386"/>
    </source>
</evidence>
<dbReference type="CDD" id="cd00383">
    <property type="entry name" value="trans_reg_C"/>
    <property type="match status" value="1"/>
</dbReference>
<proteinExistence type="predicted"/>
<keyword evidence="4 7" id="KW-0238">DNA-binding</keyword>
<dbReference type="InterPro" id="IPR011006">
    <property type="entry name" value="CheY-like_superfamily"/>
</dbReference>
<feature type="DNA-binding region" description="OmpR/PhoB-type" evidence="7">
    <location>
        <begin position="124"/>
        <end position="224"/>
    </location>
</feature>
<evidence type="ECO:0000256" key="4">
    <source>
        <dbReference type="ARBA" id="ARBA00023125"/>
    </source>
</evidence>
<gene>
    <name evidence="10" type="ORF">KE626_26685</name>
</gene>
<dbReference type="Pfam" id="PF00072">
    <property type="entry name" value="Response_reg"/>
    <property type="match status" value="1"/>
</dbReference>
<dbReference type="SMART" id="SM00862">
    <property type="entry name" value="Trans_reg_C"/>
    <property type="match status" value="1"/>
</dbReference>
<evidence type="ECO:0000259" key="9">
    <source>
        <dbReference type="PROSITE" id="PS51755"/>
    </source>
</evidence>
<dbReference type="Gene3D" id="6.10.250.690">
    <property type="match status" value="1"/>
</dbReference>
<dbReference type="EMBL" id="JAGTXB010000018">
    <property type="protein sequence ID" value="MBS0030941.1"/>
    <property type="molecule type" value="Genomic_DNA"/>
</dbReference>
<dbReference type="SUPFAM" id="SSF52172">
    <property type="entry name" value="CheY-like"/>
    <property type="match status" value="1"/>
</dbReference>
<evidence type="ECO:0000259" key="8">
    <source>
        <dbReference type="PROSITE" id="PS50110"/>
    </source>
</evidence>
<organism evidence="10 11">
    <name type="scientific">Chitinophaga hostae</name>
    <dbReference type="NCBI Taxonomy" id="2831022"/>
    <lineage>
        <taxon>Bacteria</taxon>
        <taxon>Pseudomonadati</taxon>
        <taxon>Bacteroidota</taxon>
        <taxon>Chitinophagia</taxon>
        <taxon>Chitinophagales</taxon>
        <taxon>Chitinophagaceae</taxon>
        <taxon>Chitinophaga</taxon>
    </lineage>
</organism>
<dbReference type="Pfam" id="PF00486">
    <property type="entry name" value="Trans_reg_C"/>
    <property type="match status" value="1"/>
</dbReference>
<evidence type="ECO:0000256" key="1">
    <source>
        <dbReference type="ARBA" id="ARBA00022553"/>
    </source>
</evidence>
<evidence type="ECO:0000313" key="10">
    <source>
        <dbReference type="EMBL" id="MBS0030941.1"/>
    </source>
</evidence>
<dbReference type="Gene3D" id="1.10.10.10">
    <property type="entry name" value="Winged helix-like DNA-binding domain superfamily/Winged helix DNA-binding domain"/>
    <property type="match status" value="1"/>
</dbReference>
<evidence type="ECO:0000256" key="7">
    <source>
        <dbReference type="PROSITE-ProRule" id="PRU01091"/>
    </source>
</evidence>
<keyword evidence="5" id="KW-0804">Transcription</keyword>
<dbReference type="InterPro" id="IPR039420">
    <property type="entry name" value="WalR-like"/>
</dbReference>